<organism evidence="1 2">
    <name type="scientific">Ottowia oryzae</name>
    <dbReference type="NCBI Taxonomy" id="2109914"/>
    <lineage>
        <taxon>Bacteria</taxon>
        <taxon>Pseudomonadati</taxon>
        <taxon>Pseudomonadota</taxon>
        <taxon>Betaproteobacteria</taxon>
        <taxon>Burkholderiales</taxon>
        <taxon>Comamonadaceae</taxon>
        <taxon>Ottowia</taxon>
    </lineage>
</organism>
<dbReference type="SUPFAM" id="SSF50969">
    <property type="entry name" value="YVTN repeat-like/Quinoprotein amine dehydrogenase"/>
    <property type="match status" value="1"/>
</dbReference>
<dbReference type="InterPro" id="IPR011044">
    <property type="entry name" value="Quino_amine_DH_bsu"/>
</dbReference>
<evidence type="ECO:0008006" key="3">
    <source>
        <dbReference type="Google" id="ProtNLM"/>
    </source>
</evidence>
<gene>
    <name evidence="1" type="ORF">C6570_00770</name>
</gene>
<name>A0A2S0MAN8_9BURK</name>
<evidence type="ECO:0000313" key="1">
    <source>
        <dbReference type="EMBL" id="AVO32952.1"/>
    </source>
</evidence>
<keyword evidence="2" id="KW-1185">Reference proteome</keyword>
<sequence>MYVSGKDWAAEPTQLAQFDRVARQAAPSPSGKWVYVALEIGPKNARINMDSGEIQQLEAAPNGAVSVATLDDDTVVWGGPNSIYLQKFDASGKVLATRWLKPSGYPTGLQLVDLDGDGEQDLLVLNSAGDVADVFYGPLWARALESQ</sequence>
<proteinExistence type="predicted"/>
<dbReference type="EMBL" id="CP027666">
    <property type="protein sequence ID" value="AVO32952.1"/>
    <property type="molecule type" value="Genomic_DNA"/>
</dbReference>
<reference evidence="1 2" key="1">
    <citation type="submission" date="2018-03" db="EMBL/GenBank/DDBJ databases">
        <title>Genome sequencing of Ottowia sp.</title>
        <authorList>
            <person name="Kim S.-J."/>
            <person name="Heo J."/>
            <person name="Kwon S.-W."/>
        </authorList>
    </citation>
    <scope>NUCLEOTIDE SEQUENCE [LARGE SCALE GENOMIC DNA]</scope>
    <source>
        <strain evidence="1 2">KADR8-3</strain>
    </source>
</reference>
<dbReference type="AlphaFoldDB" id="A0A2S0MAN8"/>
<accession>A0A2S0MAN8</accession>
<dbReference type="Pfam" id="PF13517">
    <property type="entry name" value="FG-GAP_3"/>
    <property type="match status" value="1"/>
</dbReference>
<dbReference type="Proteomes" id="UP000239709">
    <property type="component" value="Chromosome"/>
</dbReference>
<dbReference type="InterPro" id="IPR013517">
    <property type="entry name" value="FG-GAP"/>
</dbReference>
<protein>
    <recommendedName>
        <fullName evidence="3">VCBS repeat-containing protein</fullName>
    </recommendedName>
</protein>
<dbReference type="KEGG" id="otk:C6570_00770"/>
<evidence type="ECO:0000313" key="2">
    <source>
        <dbReference type="Proteomes" id="UP000239709"/>
    </source>
</evidence>